<sequence>MDHAHHNHAAEAAAAMPMDHINHDMSGMNMHMAMFYHIGSIETILFRWWSTKTAGGILLSSFILVLFCFFYEGIKWARVSWKKKAYEQSVALSEHNNVAVSLTPSMFYDAILHALQLILGYSLMLVFMTFNIWLCGAVVFGEVIAHLVFRYLYPEMSHDHHGHDVDHSEHDHGSNSGTPQLSISTTVAQAIHSAVQNATQTIVNATTKPLLQDDHHAHHNHEEDHSNHQTDHSAHVSPDHSAHAGHQMKMWFHGGSEEVILFDFWRIESALGLIISFILIFALGAFYEGLKWFRIYLQMKDTKRIQRQRRALSPPMTMNQLEESVNKRLNTPHHPNEALLSPSGLNALLSPSGLNGDQVYVSTVKEADDDDAQEVGFFKWSTKKSSPLDKSRMIQAGLYCVQITVAYFLMLIAMTYNIWLTAAVVLGAGFGHWLFSSDYSNSNAETMEAVTSDSCH</sequence>
<proteinExistence type="predicted"/>
<protein>
    <submittedName>
        <fullName evidence="2">Copper transport protein</fullName>
    </submittedName>
</protein>
<name>A0AC34FPU5_9BILA</name>
<dbReference type="Proteomes" id="UP000887579">
    <property type="component" value="Unplaced"/>
</dbReference>
<reference evidence="2" key="1">
    <citation type="submission" date="2022-11" db="UniProtKB">
        <authorList>
            <consortium name="WormBaseParasite"/>
        </authorList>
    </citation>
    <scope>IDENTIFICATION</scope>
</reference>
<evidence type="ECO:0000313" key="2">
    <source>
        <dbReference type="WBParaSite" id="ES5_v2.g19401.t1"/>
    </source>
</evidence>
<accession>A0AC34FPU5</accession>
<evidence type="ECO:0000313" key="1">
    <source>
        <dbReference type="Proteomes" id="UP000887579"/>
    </source>
</evidence>
<organism evidence="1 2">
    <name type="scientific">Panagrolaimus sp. ES5</name>
    <dbReference type="NCBI Taxonomy" id="591445"/>
    <lineage>
        <taxon>Eukaryota</taxon>
        <taxon>Metazoa</taxon>
        <taxon>Ecdysozoa</taxon>
        <taxon>Nematoda</taxon>
        <taxon>Chromadorea</taxon>
        <taxon>Rhabditida</taxon>
        <taxon>Tylenchina</taxon>
        <taxon>Panagrolaimomorpha</taxon>
        <taxon>Panagrolaimoidea</taxon>
        <taxon>Panagrolaimidae</taxon>
        <taxon>Panagrolaimus</taxon>
    </lineage>
</organism>
<dbReference type="WBParaSite" id="ES5_v2.g19401.t1">
    <property type="protein sequence ID" value="ES5_v2.g19401.t1"/>
    <property type="gene ID" value="ES5_v2.g19401"/>
</dbReference>